<comment type="caution">
    <text evidence="1">The sequence shown here is derived from an EMBL/GenBank/DDBJ whole genome shotgun (WGS) entry which is preliminary data.</text>
</comment>
<evidence type="ECO:0000313" key="2">
    <source>
        <dbReference type="Proteomes" id="UP001595526"/>
    </source>
</evidence>
<name>A0ABV7JGY2_9SPHI</name>
<dbReference type="Proteomes" id="UP001595526">
    <property type="component" value="Unassembled WGS sequence"/>
</dbReference>
<dbReference type="EMBL" id="JBHRTA010000016">
    <property type="protein sequence ID" value="MFC3197281.1"/>
    <property type="molecule type" value="Genomic_DNA"/>
</dbReference>
<gene>
    <name evidence="1" type="ORF">ACFOET_06625</name>
</gene>
<evidence type="ECO:0000313" key="1">
    <source>
        <dbReference type="EMBL" id="MFC3197281.1"/>
    </source>
</evidence>
<dbReference type="SUPFAM" id="SSF51206">
    <property type="entry name" value="cAMP-binding domain-like"/>
    <property type="match status" value="1"/>
</dbReference>
<keyword evidence="2" id="KW-1185">Reference proteome</keyword>
<protein>
    <recommendedName>
        <fullName evidence="3">Crp/Fnr family transcriptional regulator</fullName>
    </recommendedName>
</protein>
<accession>A0ABV7JGY2</accession>
<evidence type="ECO:0008006" key="3">
    <source>
        <dbReference type="Google" id="ProtNLM"/>
    </source>
</evidence>
<proteinExistence type="predicted"/>
<dbReference type="InterPro" id="IPR018490">
    <property type="entry name" value="cNMP-bd_dom_sf"/>
</dbReference>
<dbReference type="RefSeq" id="WP_379020817.1">
    <property type="nucleotide sequence ID" value="NZ_JBHRTA010000016.1"/>
</dbReference>
<sequence length="179" mass="20323">MEVSTELLKRRLSPYGPFHGDAWNALCSNLHSAVASKGNRLELKPGGIYFVAQGLIKECVCWPGAGDFTILRLLPESSIFFTPSAILGRCYYALEDCELLGLDRRAILQLRSGGPLWAACYEQLWCEWLQFLPDRIELVRMPYNERKKQFLTRFPGLKARVNNKDLADYLAISNDFSVS</sequence>
<organism evidence="1 2">
    <name type="scientific">Parapedobacter deserti</name>
    <dbReference type="NCBI Taxonomy" id="1912957"/>
    <lineage>
        <taxon>Bacteria</taxon>
        <taxon>Pseudomonadati</taxon>
        <taxon>Bacteroidota</taxon>
        <taxon>Sphingobacteriia</taxon>
        <taxon>Sphingobacteriales</taxon>
        <taxon>Sphingobacteriaceae</taxon>
        <taxon>Parapedobacter</taxon>
    </lineage>
</organism>
<reference evidence="2" key="1">
    <citation type="journal article" date="2019" name="Int. J. Syst. Evol. Microbiol.">
        <title>The Global Catalogue of Microorganisms (GCM) 10K type strain sequencing project: providing services to taxonomists for standard genome sequencing and annotation.</title>
        <authorList>
            <consortium name="The Broad Institute Genomics Platform"/>
            <consortium name="The Broad Institute Genome Sequencing Center for Infectious Disease"/>
            <person name="Wu L."/>
            <person name="Ma J."/>
        </authorList>
    </citation>
    <scope>NUCLEOTIDE SEQUENCE [LARGE SCALE GENOMIC DNA]</scope>
    <source>
        <strain evidence="2">KCTC 52416</strain>
    </source>
</reference>